<sequence length="101" mass="10867">MFSTVKAALQRMTADHELRSEGLGAMLHFAFLQYASPLTDLSENYKECGVFYESVYEHSLPKRVTEAVSEPATDISGCSGAIGTGKISGLAGSSREEIKSC</sequence>
<gene>
    <name evidence="1" type="ORF">ADUPG1_010371</name>
</gene>
<dbReference type="EMBL" id="BQXS01011553">
    <property type="protein sequence ID" value="GKT13940.1"/>
    <property type="molecule type" value="Genomic_DNA"/>
</dbReference>
<comment type="caution">
    <text evidence="1">The sequence shown here is derived from an EMBL/GenBank/DDBJ whole genome shotgun (WGS) entry which is preliminary data.</text>
</comment>
<evidence type="ECO:0000313" key="2">
    <source>
        <dbReference type="Proteomes" id="UP001057375"/>
    </source>
</evidence>
<protein>
    <submittedName>
        <fullName evidence="1">Uncharacterized protein</fullName>
    </submittedName>
</protein>
<dbReference type="Proteomes" id="UP001057375">
    <property type="component" value="Unassembled WGS sequence"/>
</dbReference>
<reference evidence="1" key="1">
    <citation type="submission" date="2022-03" db="EMBL/GenBank/DDBJ databases">
        <title>Draft genome sequence of Aduncisulcus paluster, a free-living microaerophilic Fornicata.</title>
        <authorList>
            <person name="Yuyama I."/>
            <person name="Kume K."/>
            <person name="Tamura T."/>
            <person name="Inagaki Y."/>
            <person name="Hashimoto T."/>
        </authorList>
    </citation>
    <scope>NUCLEOTIDE SEQUENCE</scope>
    <source>
        <strain evidence="1">NY0171</strain>
    </source>
</reference>
<keyword evidence="2" id="KW-1185">Reference proteome</keyword>
<name>A0ABQ5JRI5_9EUKA</name>
<accession>A0ABQ5JRI5</accession>
<organism evidence="1 2">
    <name type="scientific">Aduncisulcus paluster</name>
    <dbReference type="NCBI Taxonomy" id="2918883"/>
    <lineage>
        <taxon>Eukaryota</taxon>
        <taxon>Metamonada</taxon>
        <taxon>Carpediemonas-like organisms</taxon>
        <taxon>Aduncisulcus</taxon>
    </lineage>
</organism>
<proteinExistence type="predicted"/>
<evidence type="ECO:0000313" key="1">
    <source>
        <dbReference type="EMBL" id="GKT13940.1"/>
    </source>
</evidence>